<dbReference type="Proteomes" id="UP000000770">
    <property type="component" value="Chromosome"/>
</dbReference>
<gene>
    <name evidence="1" type="ordered locus">Sbal195_2232</name>
</gene>
<dbReference type="AlphaFoldDB" id="A9L1Y3"/>
<dbReference type="RefSeq" id="WP_012197118.1">
    <property type="nucleotide sequence ID" value="NC_009997.1"/>
</dbReference>
<evidence type="ECO:0000313" key="1">
    <source>
        <dbReference type="EMBL" id="ABX49401.1"/>
    </source>
</evidence>
<protein>
    <submittedName>
        <fullName evidence="1">Uncharacterized protein</fullName>
    </submittedName>
</protein>
<evidence type="ECO:0000313" key="2">
    <source>
        <dbReference type="Proteomes" id="UP000000770"/>
    </source>
</evidence>
<name>A9L1Y3_SHEB9</name>
<dbReference type="EMBL" id="CP000891">
    <property type="protein sequence ID" value="ABX49401.1"/>
    <property type="molecule type" value="Genomic_DNA"/>
</dbReference>
<accession>A9L1Y3</accession>
<dbReference type="HOGENOM" id="CLU_2604101_0_0_6"/>
<dbReference type="KEGG" id="sbn:Sbal195_2232"/>
<sequence>MAFYYVNKKAQDNGDHEVHTSTYTYLPIEDNRLYFGIYDNCTSAVKEAKNIIRNQTVATIAQMLVIHRNVALIAGLDLG</sequence>
<dbReference type="GeneID" id="11772373"/>
<reference evidence="1 2" key="1">
    <citation type="submission" date="2007-11" db="EMBL/GenBank/DDBJ databases">
        <title>Complete sequence of chromosome of Shewanella baltica OS195.</title>
        <authorList>
            <consortium name="US DOE Joint Genome Institute"/>
            <person name="Copeland A."/>
            <person name="Lucas S."/>
            <person name="Lapidus A."/>
            <person name="Barry K."/>
            <person name="Glavina del Rio T."/>
            <person name="Dalin E."/>
            <person name="Tice H."/>
            <person name="Pitluck S."/>
            <person name="Chain P."/>
            <person name="Malfatti S."/>
            <person name="Shin M."/>
            <person name="Vergez L."/>
            <person name="Schmutz J."/>
            <person name="Larimer F."/>
            <person name="Land M."/>
            <person name="Hauser L."/>
            <person name="Kyrpides N."/>
            <person name="Kim E."/>
            <person name="Brettar I."/>
            <person name="Rodrigues J."/>
            <person name="Konstantinidis K."/>
            <person name="Klappenbach J."/>
            <person name="Hofle M."/>
            <person name="Tiedje J."/>
            <person name="Richardson P."/>
        </authorList>
    </citation>
    <scope>NUCLEOTIDE SEQUENCE [LARGE SCALE GENOMIC DNA]</scope>
    <source>
        <strain evidence="1 2">OS195</strain>
    </source>
</reference>
<proteinExistence type="predicted"/>
<organism evidence="1 2">
    <name type="scientific">Shewanella baltica (strain OS195)</name>
    <dbReference type="NCBI Taxonomy" id="399599"/>
    <lineage>
        <taxon>Bacteria</taxon>
        <taxon>Pseudomonadati</taxon>
        <taxon>Pseudomonadota</taxon>
        <taxon>Gammaproteobacteria</taxon>
        <taxon>Alteromonadales</taxon>
        <taxon>Shewanellaceae</taxon>
        <taxon>Shewanella</taxon>
    </lineage>
</organism>